<dbReference type="AlphaFoldDB" id="A0A9Q0IKL2"/>
<keyword evidence="2" id="KW-1185">Reference proteome</keyword>
<proteinExistence type="predicted"/>
<name>A0A9Q0IKL2_9TELE</name>
<dbReference type="EMBL" id="JANIIK010000047">
    <property type="protein sequence ID" value="KAJ3601420.1"/>
    <property type="molecule type" value="Genomic_DNA"/>
</dbReference>
<evidence type="ECO:0000313" key="1">
    <source>
        <dbReference type="EMBL" id="KAJ3601420.1"/>
    </source>
</evidence>
<gene>
    <name evidence="1" type="ORF">NHX12_032388</name>
</gene>
<accession>A0A9Q0IKL2</accession>
<dbReference type="Proteomes" id="UP001148018">
    <property type="component" value="Unassembled WGS sequence"/>
</dbReference>
<reference evidence="1" key="1">
    <citation type="submission" date="2022-07" db="EMBL/GenBank/DDBJ databases">
        <title>Chromosome-level genome of Muraenolepis orangiensis.</title>
        <authorList>
            <person name="Kim J."/>
        </authorList>
    </citation>
    <scope>NUCLEOTIDE SEQUENCE</scope>
    <source>
        <strain evidence="1">KU_S4_2022</strain>
        <tissue evidence="1">Muscle</tissue>
    </source>
</reference>
<protein>
    <submittedName>
        <fullName evidence="1">Uncharacterized protein</fullName>
    </submittedName>
</protein>
<comment type="caution">
    <text evidence="1">The sequence shown here is derived from an EMBL/GenBank/DDBJ whole genome shotgun (WGS) entry which is preliminary data.</text>
</comment>
<sequence length="81" mass="9115">MGNTPTAKKGNEMESGICEMSLSPSLLVECRCEERPSYSACDVNPWLPPVVTRTGSHRGLHITLPGLTFGIRENRRRRRFL</sequence>
<evidence type="ECO:0000313" key="2">
    <source>
        <dbReference type="Proteomes" id="UP001148018"/>
    </source>
</evidence>
<organism evidence="1 2">
    <name type="scientific">Muraenolepis orangiensis</name>
    <name type="common">Patagonian moray cod</name>
    <dbReference type="NCBI Taxonomy" id="630683"/>
    <lineage>
        <taxon>Eukaryota</taxon>
        <taxon>Metazoa</taxon>
        <taxon>Chordata</taxon>
        <taxon>Craniata</taxon>
        <taxon>Vertebrata</taxon>
        <taxon>Euteleostomi</taxon>
        <taxon>Actinopterygii</taxon>
        <taxon>Neopterygii</taxon>
        <taxon>Teleostei</taxon>
        <taxon>Neoteleostei</taxon>
        <taxon>Acanthomorphata</taxon>
        <taxon>Zeiogadaria</taxon>
        <taxon>Gadariae</taxon>
        <taxon>Gadiformes</taxon>
        <taxon>Muraenolepidoidei</taxon>
        <taxon>Muraenolepididae</taxon>
        <taxon>Muraenolepis</taxon>
    </lineage>
</organism>